<comment type="caution">
    <text evidence="2">The sequence shown here is derived from an EMBL/GenBank/DDBJ whole genome shotgun (WGS) entry which is preliminary data.</text>
</comment>
<feature type="region of interest" description="Disordered" evidence="1">
    <location>
        <begin position="289"/>
        <end position="314"/>
    </location>
</feature>
<feature type="compositionally biased region" description="Polar residues" evidence="1">
    <location>
        <begin position="189"/>
        <end position="246"/>
    </location>
</feature>
<organism evidence="2 3">
    <name type="scientific">Cerrena zonata</name>
    <dbReference type="NCBI Taxonomy" id="2478898"/>
    <lineage>
        <taxon>Eukaryota</taxon>
        <taxon>Fungi</taxon>
        <taxon>Dikarya</taxon>
        <taxon>Basidiomycota</taxon>
        <taxon>Agaricomycotina</taxon>
        <taxon>Agaricomycetes</taxon>
        <taxon>Polyporales</taxon>
        <taxon>Cerrenaceae</taxon>
        <taxon>Cerrena</taxon>
    </lineage>
</organism>
<protein>
    <submittedName>
        <fullName evidence="2">Uncharacterized protein</fullName>
    </submittedName>
</protein>
<evidence type="ECO:0000256" key="1">
    <source>
        <dbReference type="SAM" id="MobiDB-lite"/>
    </source>
</evidence>
<evidence type="ECO:0000313" key="3">
    <source>
        <dbReference type="Proteomes" id="UP001385951"/>
    </source>
</evidence>
<gene>
    <name evidence="2" type="ORF">QCA50_016026</name>
</gene>
<feature type="region of interest" description="Disordered" evidence="1">
    <location>
        <begin position="1"/>
        <end position="20"/>
    </location>
</feature>
<reference evidence="2 3" key="1">
    <citation type="submission" date="2022-09" db="EMBL/GenBank/DDBJ databases">
        <authorList>
            <person name="Palmer J.M."/>
        </authorList>
    </citation>
    <scope>NUCLEOTIDE SEQUENCE [LARGE SCALE GENOMIC DNA]</scope>
    <source>
        <strain evidence="2 3">DSM 7382</strain>
    </source>
</reference>
<dbReference type="Proteomes" id="UP001385951">
    <property type="component" value="Unassembled WGS sequence"/>
</dbReference>
<dbReference type="EMBL" id="JASBNA010000045">
    <property type="protein sequence ID" value="KAK7680973.1"/>
    <property type="molecule type" value="Genomic_DNA"/>
</dbReference>
<proteinExistence type="predicted"/>
<feature type="compositionally biased region" description="Polar residues" evidence="1">
    <location>
        <begin position="7"/>
        <end position="20"/>
    </location>
</feature>
<feature type="region of interest" description="Disordered" evidence="1">
    <location>
        <begin position="114"/>
        <end position="142"/>
    </location>
</feature>
<name>A0AAW0FTX0_9APHY</name>
<keyword evidence="3" id="KW-1185">Reference proteome</keyword>
<dbReference type="AlphaFoldDB" id="A0AAW0FTX0"/>
<sequence>MGVPVVVNQSTSPPNGLTSTTNPLDYYTVAAAQAQAQAQAQAHAQAQAQANAQAQAQLHAQGQFAAVPYPIIHPSQQTTTHIIQSPYGPLVSIQPAGPYSQIIPQPSSQVYLNPNQGPVSTTASAPPAPTLAPVPTTSVGSVNGLTPNTVPVTNASIITPPMNTMASQSTSSIPLAKSASSDGLMKSPNMLSKSTTSLNNHSPPAISINTDPKSSINQDPKSISINTDPKSNSVTLPPISSTNLSVPPSKLTGNLKKSFFNTLPSIGSPNDDSSGQMVIDSAASSSKRSLEVSPLLPPIKPQLTSTTSPEVTAPLPEINKLESPDSLNDGDIRLPPIKSLKVGNSPPPLKAQTTVPSVNLETTEGDKVPNISKLLNSVAETNFYYPMKTLIVFI</sequence>
<accession>A0AAW0FTX0</accession>
<feature type="compositionally biased region" description="Polar residues" evidence="1">
    <location>
        <begin position="164"/>
        <end position="181"/>
    </location>
</feature>
<evidence type="ECO:0000313" key="2">
    <source>
        <dbReference type="EMBL" id="KAK7680973.1"/>
    </source>
</evidence>
<feature type="region of interest" description="Disordered" evidence="1">
    <location>
        <begin position="164"/>
        <end position="247"/>
    </location>
</feature>